<dbReference type="Gene3D" id="3.40.50.620">
    <property type="entry name" value="HUPs"/>
    <property type="match status" value="1"/>
</dbReference>
<evidence type="ECO:0000256" key="4">
    <source>
        <dbReference type="ARBA" id="ARBA00022741"/>
    </source>
</evidence>
<evidence type="ECO:0000313" key="10">
    <source>
        <dbReference type="Proteomes" id="UP000680679"/>
    </source>
</evidence>
<sequence length="605" mass="67277">MCGIAGFILAQGRRPEPELLDRMAERLAHRGPDDRGRYCAGPVGLVQTRLSIIGLESGHQPLLSADGQLALVANGEVYNYIELNAELSALGRPPRTGSDSETILNAYAAYGLDALDRLRGMFAFALHDAHTGRLILGRDRLGIKPLFYVRLPDRIAFASEIKALLAILPESPRIQPSALRRFLQNQFAGGEETLIDGIRRVPPGTALLIDADLNIHPHRYWSALNVKPRRIDFDEARAQLDALMDDAMREHQRSDVPFGLFLSGGLDSAVLAAKLAEQGAGHIKSYSIGYRGTSMAHELDEAACVAAHFGFDHRPLELDLPKVFGRLPHTVWCADELMRDYACLPTSILAETAGAELKVVFSGEGGDEAFAGYGRYRPPLAERLLKSLLHPGSGGFRTRGQWAGRWTRRLMGPALRAVADADRAPVLSAWRETPRNWSDMQRRQYTDLVTALPDNLLVKTDRLLMGFGLEGRVPFLDHRIVEFGLSLPDDLKVRRHQGKWLVRRWAEPKLPPGHLERPKRGFHVPVGDWLRGDLAAEVGQRLARNTGVRDWFEVSAIPELVAARQSGRGGGRELFGLMQFAIWHRLFIEQPGLKPSPDEEPLDWI</sequence>
<evidence type="ECO:0000256" key="6">
    <source>
        <dbReference type="ARBA" id="ARBA00022962"/>
    </source>
</evidence>
<keyword evidence="6" id="KW-0315">Glutamine amidotransferase</keyword>
<dbReference type="RefSeq" id="WP_213378838.1">
    <property type="nucleotide sequence ID" value="NZ_AP024563.1"/>
</dbReference>
<evidence type="ECO:0000256" key="5">
    <source>
        <dbReference type="ARBA" id="ARBA00022840"/>
    </source>
</evidence>
<evidence type="ECO:0000313" key="9">
    <source>
        <dbReference type="EMBL" id="BCU07765.1"/>
    </source>
</evidence>
<dbReference type="InterPro" id="IPR029055">
    <property type="entry name" value="Ntn_hydrolases_N"/>
</dbReference>
<dbReference type="SUPFAM" id="SSF56235">
    <property type="entry name" value="N-terminal nucleophile aminohydrolases (Ntn hydrolases)"/>
    <property type="match status" value="1"/>
</dbReference>
<dbReference type="Gene3D" id="3.60.20.10">
    <property type="entry name" value="Glutamine Phosphoribosylpyrophosphate, subunit 1, domain 1"/>
    <property type="match status" value="1"/>
</dbReference>
<comment type="catalytic activity">
    <reaction evidence="7">
        <text>L-aspartate + L-glutamine + ATP + H2O = L-asparagine + L-glutamate + AMP + diphosphate + H(+)</text>
        <dbReference type="Rhea" id="RHEA:12228"/>
        <dbReference type="ChEBI" id="CHEBI:15377"/>
        <dbReference type="ChEBI" id="CHEBI:15378"/>
        <dbReference type="ChEBI" id="CHEBI:29985"/>
        <dbReference type="ChEBI" id="CHEBI:29991"/>
        <dbReference type="ChEBI" id="CHEBI:30616"/>
        <dbReference type="ChEBI" id="CHEBI:33019"/>
        <dbReference type="ChEBI" id="CHEBI:58048"/>
        <dbReference type="ChEBI" id="CHEBI:58359"/>
        <dbReference type="ChEBI" id="CHEBI:456215"/>
        <dbReference type="EC" id="6.3.5.4"/>
    </reaction>
</comment>
<keyword evidence="4" id="KW-0547">Nucleotide-binding</keyword>
<keyword evidence="10" id="KW-1185">Reference proteome</keyword>
<evidence type="ECO:0000256" key="2">
    <source>
        <dbReference type="ARBA" id="ARBA00005752"/>
    </source>
</evidence>
<keyword evidence="5" id="KW-0067">ATP-binding</keyword>
<dbReference type="NCBIfam" id="TIGR01536">
    <property type="entry name" value="asn_synth_AEB"/>
    <property type="match status" value="1"/>
</dbReference>
<dbReference type="EMBL" id="AP024563">
    <property type="protein sequence ID" value="BCU07765.1"/>
    <property type="molecule type" value="Genomic_DNA"/>
</dbReference>
<dbReference type="PROSITE" id="PS51278">
    <property type="entry name" value="GATASE_TYPE_2"/>
    <property type="match status" value="1"/>
</dbReference>
<evidence type="ECO:0000256" key="1">
    <source>
        <dbReference type="ARBA" id="ARBA00005187"/>
    </source>
</evidence>
<dbReference type="PIRSF" id="PIRSF001589">
    <property type="entry name" value="Asn_synthetase_glu-h"/>
    <property type="match status" value="1"/>
</dbReference>
<feature type="domain" description="Glutamine amidotransferase type-2" evidence="8">
    <location>
        <begin position="2"/>
        <end position="212"/>
    </location>
</feature>
<evidence type="ECO:0000256" key="7">
    <source>
        <dbReference type="ARBA" id="ARBA00048741"/>
    </source>
</evidence>
<dbReference type="Proteomes" id="UP000680679">
    <property type="component" value="Chromosome"/>
</dbReference>
<dbReference type="Pfam" id="PF13537">
    <property type="entry name" value="GATase_7"/>
    <property type="match status" value="1"/>
</dbReference>
<comment type="similarity">
    <text evidence="2">Belongs to the asparagine synthetase family.</text>
</comment>
<dbReference type="InterPro" id="IPR006426">
    <property type="entry name" value="Asn_synth_AEB"/>
</dbReference>
<dbReference type="Pfam" id="PF00733">
    <property type="entry name" value="Asn_synthase"/>
    <property type="match status" value="1"/>
</dbReference>
<name>A0ABN6GCT0_9GAMM</name>
<dbReference type="PANTHER" id="PTHR43284">
    <property type="entry name" value="ASPARAGINE SYNTHETASE (GLUTAMINE-HYDROLYZING)"/>
    <property type="match status" value="1"/>
</dbReference>
<dbReference type="SUPFAM" id="SSF52402">
    <property type="entry name" value="Adenine nucleotide alpha hydrolases-like"/>
    <property type="match status" value="1"/>
</dbReference>
<dbReference type="EC" id="6.3.5.4" evidence="3"/>
<protein>
    <recommendedName>
        <fullName evidence="3">asparagine synthase (glutamine-hydrolyzing)</fullName>
        <ecNumber evidence="3">6.3.5.4</ecNumber>
    </recommendedName>
</protein>
<dbReference type="InterPro" id="IPR051786">
    <property type="entry name" value="ASN_synthetase/amidase"/>
</dbReference>
<proteinExistence type="inferred from homology"/>
<evidence type="ECO:0000259" key="8">
    <source>
        <dbReference type="PROSITE" id="PS51278"/>
    </source>
</evidence>
<reference evidence="9 10" key="1">
    <citation type="submission" date="2021-04" db="EMBL/GenBank/DDBJ databases">
        <title>Complete genome sequencing of Allochromatium tepidum strain NZ.</title>
        <authorList>
            <person name="Tsukatani Y."/>
            <person name="Mori H."/>
        </authorList>
    </citation>
    <scope>NUCLEOTIDE SEQUENCE [LARGE SCALE GENOMIC DNA]</scope>
    <source>
        <strain evidence="9 10">NZ</strain>
    </source>
</reference>
<dbReference type="CDD" id="cd00712">
    <property type="entry name" value="AsnB"/>
    <property type="match status" value="1"/>
</dbReference>
<dbReference type="PANTHER" id="PTHR43284:SF1">
    <property type="entry name" value="ASPARAGINE SYNTHETASE"/>
    <property type="match status" value="1"/>
</dbReference>
<dbReference type="InterPro" id="IPR001962">
    <property type="entry name" value="Asn_synthase"/>
</dbReference>
<gene>
    <name evidence="9" type="ORF">Atep_24420</name>
</gene>
<dbReference type="InterPro" id="IPR033738">
    <property type="entry name" value="AsnB_N"/>
</dbReference>
<evidence type="ECO:0000256" key="3">
    <source>
        <dbReference type="ARBA" id="ARBA00012737"/>
    </source>
</evidence>
<dbReference type="InterPro" id="IPR017932">
    <property type="entry name" value="GATase_2_dom"/>
</dbReference>
<comment type="pathway">
    <text evidence="1">Amino-acid biosynthesis; L-asparagine biosynthesis; L-asparagine from L-aspartate (L-Gln route): step 1/1.</text>
</comment>
<accession>A0ABN6GCT0</accession>
<dbReference type="InterPro" id="IPR014729">
    <property type="entry name" value="Rossmann-like_a/b/a_fold"/>
</dbReference>
<organism evidence="9 10">
    <name type="scientific">Allochromatium tepidum</name>
    <dbReference type="NCBI Taxonomy" id="553982"/>
    <lineage>
        <taxon>Bacteria</taxon>
        <taxon>Pseudomonadati</taxon>
        <taxon>Pseudomonadota</taxon>
        <taxon>Gammaproteobacteria</taxon>
        <taxon>Chromatiales</taxon>
        <taxon>Chromatiaceae</taxon>
        <taxon>Allochromatium</taxon>
    </lineage>
</organism>
<dbReference type="CDD" id="cd01991">
    <property type="entry name" value="Asn_synthase_B_C"/>
    <property type="match status" value="1"/>
</dbReference>